<protein>
    <submittedName>
        <fullName evidence="1">Uncharacterized protein</fullName>
    </submittedName>
</protein>
<name>A0A192GZ74_9LACO</name>
<dbReference type="AlphaFoldDB" id="A0A192GZ74"/>
<dbReference type="Gene3D" id="3.40.50.1000">
    <property type="entry name" value="HAD superfamily/HAD-like"/>
    <property type="match status" value="1"/>
</dbReference>
<dbReference type="Pfam" id="PF13419">
    <property type="entry name" value="HAD_2"/>
    <property type="match status" value="1"/>
</dbReference>
<proteinExistence type="predicted"/>
<gene>
    <name evidence="1" type="ORF">AYR53_00635</name>
</gene>
<dbReference type="KEGG" id="lbt:AYR52_00840"/>
<dbReference type="InterPro" id="IPR036412">
    <property type="entry name" value="HAD-like_sf"/>
</dbReference>
<dbReference type="GeneID" id="42980742"/>
<dbReference type="GO" id="GO:0006281">
    <property type="term" value="P:DNA repair"/>
    <property type="evidence" value="ECO:0007669"/>
    <property type="project" value="TreeGrafter"/>
</dbReference>
<accession>A0A192GZ74</accession>
<dbReference type="Gene3D" id="1.10.150.240">
    <property type="entry name" value="Putative phosphatase, domain 2"/>
    <property type="match status" value="1"/>
</dbReference>
<dbReference type="Proteomes" id="UP000078582">
    <property type="component" value="Chromosome"/>
</dbReference>
<dbReference type="SUPFAM" id="SSF56784">
    <property type="entry name" value="HAD-like"/>
    <property type="match status" value="1"/>
</dbReference>
<dbReference type="PANTHER" id="PTHR43434">
    <property type="entry name" value="PHOSPHOGLYCOLATE PHOSPHATASE"/>
    <property type="match status" value="1"/>
</dbReference>
<dbReference type="NCBIfam" id="TIGR01549">
    <property type="entry name" value="HAD-SF-IA-v1"/>
    <property type="match status" value="1"/>
</dbReference>
<dbReference type="InterPro" id="IPR023214">
    <property type="entry name" value="HAD_sf"/>
</dbReference>
<dbReference type="SFLD" id="SFLDG01135">
    <property type="entry name" value="C1.5.6:_HAD__Beta-PGM__Phospha"/>
    <property type="match status" value="1"/>
</dbReference>
<dbReference type="STRING" id="375175.AYR53_00635"/>
<dbReference type="InterPro" id="IPR041492">
    <property type="entry name" value="HAD_2"/>
</dbReference>
<evidence type="ECO:0000313" key="2">
    <source>
        <dbReference type="Proteomes" id="UP000078582"/>
    </source>
</evidence>
<dbReference type="GO" id="GO:0005829">
    <property type="term" value="C:cytosol"/>
    <property type="evidence" value="ECO:0007669"/>
    <property type="project" value="TreeGrafter"/>
</dbReference>
<dbReference type="SFLD" id="SFLDG01129">
    <property type="entry name" value="C1.5:_HAD__Beta-PGM__Phosphata"/>
    <property type="match status" value="1"/>
</dbReference>
<evidence type="ECO:0000313" key="1">
    <source>
        <dbReference type="EMBL" id="ANK61390.1"/>
    </source>
</evidence>
<reference evidence="1 2" key="1">
    <citation type="submission" date="2016-03" db="EMBL/GenBank/DDBJ databases">
        <title>Pediococcus and Lactobacillus from brewery environment - whole genome sequencing and assembly.</title>
        <authorList>
            <person name="Behr J."/>
            <person name="Geissler A.J."/>
            <person name="Vogel R.F."/>
        </authorList>
    </citation>
    <scope>NUCLEOTIDE SEQUENCE [LARGE SCALE GENOMIC DNA]</scope>
    <source>
        <strain evidence="1 2">TMW 1.1989</strain>
    </source>
</reference>
<dbReference type="EMBL" id="CP014873">
    <property type="protein sequence ID" value="ANK61390.1"/>
    <property type="molecule type" value="Genomic_DNA"/>
</dbReference>
<dbReference type="RefSeq" id="WP_158234208.1">
    <property type="nucleotide sequence ID" value="NZ_CP014623.1"/>
</dbReference>
<sequence length="208" mass="22981">MKNFIFDVDGTLIDTIDMYIPALRATLADYGYQRDYAGLTDYFGMNGWEALPLIGVSEQDRQPIYDQWAKLSAQNTAKIKLYPEIEQVLAKLAATPGIKLVIATSKSKEELSSHLGGKFAILKYFDAAVTCEETTRHKPYPDPIEKGMTKIAAKPAETIYIGDSEFDVQAAQAAKAKSGAALWGATQPERLKAAEYQLKQPSDLLKLI</sequence>
<dbReference type="InterPro" id="IPR023198">
    <property type="entry name" value="PGP-like_dom2"/>
</dbReference>
<dbReference type="PANTHER" id="PTHR43434:SF16">
    <property type="entry name" value="BLL8046 PROTEIN"/>
    <property type="match status" value="1"/>
</dbReference>
<dbReference type="SFLD" id="SFLDS00003">
    <property type="entry name" value="Haloacid_Dehalogenase"/>
    <property type="match status" value="1"/>
</dbReference>
<dbReference type="GO" id="GO:0008967">
    <property type="term" value="F:phosphoglycolate phosphatase activity"/>
    <property type="evidence" value="ECO:0007669"/>
    <property type="project" value="TreeGrafter"/>
</dbReference>
<keyword evidence="2" id="KW-1185">Reference proteome</keyword>
<organism evidence="1 2">
    <name type="scientific">Loigolactobacillus backii</name>
    <dbReference type="NCBI Taxonomy" id="375175"/>
    <lineage>
        <taxon>Bacteria</taxon>
        <taxon>Bacillati</taxon>
        <taxon>Bacillota</taxon>
        <taxon>Bacilli</taxon>
        <taxon>Lactobacillales</taxon>
        <taxon>Lactobacillaceae</taxon>
        <taxon>Loigolactobacillus</taxon>
    </lineage>
</organism>
<dbReference type="InterPro" id="IPR050155">
    <property type="entry name" value="HAD-like_hydrolase_sf"/>
</dbReference>
<dbReference type="InterPro" id="IPR006439">
    <property type="entry name" value="HAD-SF_hydro_IA"/>
</dbReference>